<reference evidence="5" key="1">
    <citation type="journal article" date="2021" name="G3 (Bethesda)">
        <title>Genome and transcriptome analysis of the beet armyworm Spodoptera exigua reveals targets for pest control. .</title>
        <authorList>
            <person name="Simon S."/>
            <person name="Breeschoten T."/>
            <person name="Jansen H.J."/>
            <person name="Dirks R.P."/>
            <person name="Schranz M.E."/>
            <person name="Ros V.I.D."/>
        </authorList>
    </citation>
    <scope>NUCLEOTIDE SEQUENCE</scope>
    <source>
        <strain evidence="5">TB_SE_WUR_2020</strain>
    </source>
</reference>
<dbReference type="InterPro" id="IPR012934">
    <property type="entry name" value="Znf_AD"/>
</dbReference>
<dbReference type="Gene3D" id="3.30.160.60">
    <property type="entry name" value="Classic Zinc Finger"/>
    <property type="match status" value="1"/>
</dbReference>
<comment type="caution">
    <text evidence="5">The sequence shown here is derived from an EMBL/GenBank/DDBJ whole genome shotgun (WGS) entry which is preliminary data.</text>
</comment>
<feature type="binding site" evidence="2">
    <location>
        <position position="24"/>
    </location>
    <ligand>
        <name>Zn(2+)</name>
        <dbReference type="ChEBI" id="CHEBI:29105"/>
    </ligand>
</feature>
<feature type="domain" description="C2H2-type" evidence="3">
    <location>
        <begin position="181"/>
        <end position="209"/>
    </location>
</feature>
<dbReference type="GO" id="GO:0005634">
    <property type="term" value="C:nucleus"/>
    <property type="evidence" value="ECO:0007669"/>
    <property type="project" value="InterPro"/>
</dbReference>
<keyword evidence="2" id="KW-0862">Zinc</keyword>
<evidence type="ECO:0000256" key="1">
    <source>
        <dbReference type="PROSITE-ProRule" id="PRU00042"/>
    </source>
</evidence>
<keyword evidence="1" id="KW-0863">Zinc-finger</keyword>
<dbReference type="SMART" id="SM00868">
    <property type="entry name" value="zf-AD"/>
    <property type="match status" value="1"/>
</dbReference>
<dbReference type="InterPro" id="IPR013087">
    <property type="entry name" value="Znf_C2H2_type"/>
</dbReference>
<feature type="binding site" evidence="2">
    <location>
        <position position="70"/>
    </location>
    <ligand>
        <name>Zn(2+)</name>
        <dbReference type="ChEBI" id="CHEBI:29105"/>
    </ligand>
</feature>
<feature type="binding site" evidence="2">
    <location>
        <position position="73"/>
    </location>
    <ligand>
        <name>Zn(2+)</name>
        <dbReference type="ChEBI" id="CHEBI:29105"/>
    </ligand>
</feature>
<sequence length="258" mass="30120">MHWAHIYPESELYNYEYFSQDDVCRLCWNKNANTDIYLKISEYTAEMCLSDIIKDCLQIDVTNDHLNKICNDCLSEIKRFHYYKLFCQETNAKLKIVFEKHSLTSRESSHTSVKIKIEDIEENYDNEGIDTYLDDTLVFGETEAMKQRKPTSKCRVCSKKFGYKVSLEEHISSAHVRSESHPCEHCGATYTRLRGLRRHLVAKHGKQAKNKPVEQNLLVHVTQTDGDKIDILKEVEYELKDGDNVLLLKHQDGDVYMV</sequence>
<accession>A0A922SDP2</accession>
<evidence type="ECO:0000256" key="2">
    <source>
        <dbReference type="PROSITE-ProRule" id="PRU01263"/>
    </source>
</evidence>
<protein>
    <submittedName>
        <fullName evidence="5">Uncharacterized protein</fullName>
    </submittedName>
</protein>
<dbReference type="InterPro" id="IPR036236">
    <property type="entry name" value="Znf_C2H2_sf"/>
</dbReference>
<dbReference type="Pfam" id="PF07776">
    <property type="entry name" value="zf-AD"/>
    <property type="match status" value="1"/>
</dbReference>
<proteinExistence type="predicted"/>
<dbReference type="GO" id="GO:0008270">
    <property type="term" value="F:zinc ion binding"/>
    <property type="evidence" value="ECO:0007669"/>
    <property type="project" value="UniProtKB-UniRule"/>
</dbReference>
<dbReference type="Gene3D" id="3.40.1800.20">
    <property type="match status" value="1"/>
</dbReference>
<feature type="binding site" evidence="2">
    <location>
        <position position="27"/>
    </location>
    <ligand>
        <name>Zn(2+)</name>
        <dbReference type="ChEBI" id="CHEBI:29105"/>
    </ligand>
</feature>
<dbReference type="SUPFAM" id="SSF57667">
    <property type="entry name" value="beta-beta-alpha zinc fingers"/>
    <property type="match status" value="1"/>
</dbReference>
<dbReference type="SMART" id="SM00355">
    <property type="entry name" value="ZnF_C2H2"/>
    <property type="match status" value="2"/>
</dbReference>
<evidence type="ECO:0000313" key="5">
    <source>
        <dbReference type="EMBL" id="KAH9633860.1"/>
    </source>
</evidence>
<dbReference type="SUPFAM" id="SSF57716">
    <property type="entry name" value="Glucocorticoid receptor-like (DNA-binding domain)"/>
    <property type="match status" value="1"/>
</dbReference>
<evidence type="ECO:0000259" key="3">
    <source>
        <dbReference type="PROSITE" id="PS50157"/>
    </source>
</evidence>
<name>A0A922SDP2_SPOEX</name>
<dbReference type="EMBL" id="JACEFF010000632">
    <property type="protein sequence ID" value="KAH9633860.1"/>
    <property type="molecule type" value="Genomic_DNA"/>
</dbReference>
<gene>
    <name evidence="5" type="ORF">HF086_013749</name>
</gene>
<evidence type="ECO:0000313" key="6">
    <source>
        <dbReference type="Proteomes" id="UP000814243"/>
    </source>
</evidence>
<evidence type="ECO:0000259" key="4">
    <source>
        <dbReference type="PROSITE" id="PS51915"/>
    </source>
</evidence>
<dbReference type="PROSITE" id="PS00028">
    <property type="entry name" value="ZINC_FINGER_C2H2_1"/>
    <property type="match status" value="2"/>
</dbReference>
<keyword evidence="2" id="KW-0479">Metal-binding</keyword>
<organism evidence="5 6">
    <name type="scientific">Spodoptera exigua</name>
    <name type="common">Beet armyworm</name>
    <name type="synonym">Noctua fulgens</name>
    <dbReference type="NCBI Taxonomy" id="7107"/>
    <lineage>
        <taxon>Eukaryota</taxon>
        <taxon>Metazoa</taxon>
        <taxon>Ecdysozoa</taxon>
        <taxon>Arthropoda</taxon>
        <taxon>Hexapoda</taxon>
        <taxon>Insecta</taxon>
        <taxon>Pterygota</taxon>
        <taxon>Neoptera</taxon>
        <taxon>Endopterygota</taxon>
        <taxon>Lepidoptera</taxon>
        <taxon>Glossata</taxon>
        <taxon>Ditrysia</taxon>
        <taxon>Noctuoidea</taxon>
        <taxon>Noctuidae</taxon>
        <taxon>Amphipyrinae</taxon>
        <taxon>Spodoptera</taxon>
    </lineage>
</organism>
<feature type="domain" description="ZAD" evidence="4">
    <location>
        <begin position="22"/>
        <end position="97"/>
    </location>
</feature>
<dbReference type="PROSITE" id="PS50157">
    <property type="entry name" value="ZINC_FINGER_C2H2_2"/>
    <property type="match status" value="2"/>
</dbReference>
<dbReference type="Proteomes" id="UP000814243">
    <property type="component" value="Unassembled WGS sequence"/>
</dbReference>
<feature type="domain" description="C2H2-type" evidence="3">
    <location>
        <begin position="152"/>
        <end position="180"/>
    </location>
</feature>
<dbReference type="PROSITE" id="PS51915">
    <property type="entry name" value="ZAD"/>
    <property type="match status" value="1"/>
</dbReference>
<dbReference type="AlphaFoldDB" id="A0A922SDP2"/>